<dbReference type="AlphaFoldDB" id="A0A1A6H9V3"/>
<name>A0A1A6H9V3_NEOLE</name>
<evidence type="ECO:0000256" key="1">
    <source>
        <dbReference type="SAM" id="MobiDB-lite"/>
    </source>
</evidence>
<evidence type="ECO:0000313" key="2">
    <source>
        <dbReference type="EMBL" id="OBS74387.1"/>
    </source>
</evidence>
<proteinExistence type="predicted"/>
<feature type="region of interest" description="Disordered" evidence="1">
    <location>
        <begin position="44"/>
        <end position="79"/>
    </location>
</feature>
<comment type="caution">
    <text evidence="2">The sequence shown here is derived from an EMBL/GenBank/DDBJ whole genome shotgun (WGS) entry which is preliminary data.</text>
</comment>
<accession>A0A1A6H9V3</accession>
<sequence>MCRAQTHRLRFQLRSFLPFVNTLREQHLGAWILNLSACAPEKSDDRSGFPQASDTTKACNMVPTSDPVPPQEDEGASRGAAKLELKTIAATFWVPLLPFTIHDAYGAGFTNLGSQTLQLPLLKAPPDLQVCVEPRLRVAVPQDGFVKVVKDKAYFKIPSEI</sequence>
<dbReference type="EMBL" id="LZPO01044435">
    <property type="protein sequence ID" value="OBS74387.1"/>
    <property type="molecule type" value="Genomic_DNA"/>
</dbReference>
<protein>
    <submittedName>
        <fullName evidence="2">Uncharacterized protein</fullName>
    </submittedName>
</protein>
<keyword evidence="3" id="KW-1185">Reference proteome</keyword>
<reference evidence="2 3" key="1">
    <citation type="submission" date="2016-06" db="EMBL/GenBank/DDBJ databases">
        <title>The Draft Genome Sequence and Annotation of the Desert Woodrat Neotoma lepida.</title>
        <authorList>
            <person name="Campbell M."/>
            <person name="Oakeson K.F."/>
            <person name="Yandell M."/>
            <person name="Halpert J.R."/>
            <person name="Dearing D."/>
        </authorList>
    </citation>
    <scope>NUCLEOTIDE SEQUENCE [LARGE SCALE GENOMIC DNA]</scope>
    <source>
        <strain evidence="2">417</strain>
        <tissue evidence="2">Liver</tissue>
    </source>
</reference>
<evidence type="ECO:0000313" key="3">
    <source>
        <dbReference type="Proteomes" id="UP000092124"/>
    </source>
</evidence>
<feature type="non-terminal residue" evidence="2">
    <location>
        <position position="161"/>
    </location>
</feature>
<gene>
    <name evidence="2" type="ORF">A6R68_15093</name>
</gene>
<dbReference type="Proteomes" id="UP000092124">
    <property type="component" value="Unassembled WGS sequence"/>
</dbReference>
<organism evidence="2 3">
    <name type="scientific">Neotoma lepida</name>
    <name type="common">Desert woodrat</name>
    <dbReference type="NCBI Taxonomy" id="56216"/>
    <lineage>
        <taxon>Eukaryota</taxon>
        <taxon>Metazoa</taxon>
        <taxon>Chordata</taxon>
        <taxon>Craniata</taxon>
        <taxon>Vertebrata</taxon>
        <taxon>Euteleostomi</taxon>
        <taxon>Mammalia</taxon>
        <taxon>Eutheria</taxon>
        <taxon>Euarchontoglires</taxon>
        <taxon>Glires</taxon>
        <taxon>Rodentia</taxon>
        <taxon>Myomorpha</taxon>
        <taxon>Muroidea</taxon>
        <taxon>Cricetidae</taxon>
        <taxon>Neotominae</taxon>
        <taxon>Neotoma</taxon>
    </lineage>
</organism>